<feature type="compositionally biased region" description="Low complexity" evidence="1">
    <location>
        <begin position="352"/>
        <end position="365"/>
    </location>
</feature>
<protein>
    <submittedName>
        <fullName evidence="2">Uncharacterized protein</fullName>
    </submittedName>
</protein>
<reference evidence="2" key="1">
    <citation type="journal article" date="2016" name="PLoS Negl. Trop. Dis.">
        <title>A Deep Insight into the Sialome of Rhodnius neglectus, a Vector of Chagas Disease.</title>
        <authorList>
            <person name="Santiago P.B."/>
            <person name="Assumpcao T.C."/>
            <person name="Araujo C.N."/>
            <person name="Bastos I.M."/>
            <person name="Neves D."/>
            <person name="Silva I.G."/>
            <person name="Charneau S."/>
            <person name="Queiroz R.M."/>
            <person name="Raiol T."/>
            <person name="Oliveira J.V."/>
            <person name="Sousa M.V."/>
            <person name="Calvo E."/>
            <person name="Ribeiro J.M."/>
            <person name="Santana J.M."/>
        </authorList>
    </citation>
    <scope>NUCLEOTIDE SEQUENCE</scope>
    <source>
        <tissue evidence="2">Salivary glands</tissue>
    </source>
</reference>
<evidence type="ECO:0000313" key="2">
    <source>
        <dbReference type="EMBL" id="JAI56319.1"/>
    </source>
</evidence>
<feature type="region of interest" description="Disordered" evidence="1">
    <location>
        <begin position="131"/>
        <end position="208"/>
    </location>
</feature>
<proteinExistence type="evidence at transcript level"/>
<accession>A0A0P4VUT0</accession>
<evidence type="ECO:0000256" key="1">
    <source>
        <dbReference type="SAM" id="MobiDB-lite"/>
    </source>
</evidence>
<feature type="region of interest" description="Disordered" evidence="1">
    <location>
        <begin position="312"/>
        <end position="378"/>
    </location>
</feature>
<feature type="compositionally biased region" description="Pro residues" evidence="1">
    <location>
        <begin position="366"/>
        <end position="378"/>
    </location>
</feature>
<name>A0A0P4VUT0_9HEMI</name>
<feature type="compositionally biased region" description="Polar residues" evidence="1">
    <location>
        <begin position="329"/>
        <end position="344"/>
    </location>
</feature>
<feature type="compositionally biased region" description="Basic residues" evidence="1">
    <location>
        <begin position="181"/>
        <end position="191"/>
    </location>
</feature>
<feature type="compositionally biased region" description="Polar residues" evidence="1">
    <location>
        <begin position="163"/>
        <end position="176"/>
    </location>
</feature>
<sequence>MCPAPAPLHLERYIGSCLISAGIPHQHHHHHHHHHNNNNINSYQKKELSQTRFRRYPHVAQPNCQQTVSEFCGPGNGVIGNGGPYPRTWSAGLPLISMSPASPRRAAGGIIKDKQQDERSPLSRLAIHTQGAPLIQAGRQQPRLTKQNNNKQKKEKDPKDFSSVASDESSGNSENSLPRIIKPRKRRKKDRKPQPTPGTTPTNQQTVNDNLQETAIVTLKPYTPLCQDFTPQQQQQQQQQQLLQQQQQQQNNFVTNGNTIKLLSEEINTNKTNKIFTEYPLVENASPPCQCRYCDPINLTWDVEQRCYSPYLTPPNSSSSSQDWGLDSRGSSLEVSSEIITSPNGHRDIEIKFFSTSPPASKSTPPARPISVTPPWPN</sequence>
<organism evidence="2">
    <name type="scientific">Rhodnius neglectus</name>
    <dbReference type="NCBI Taxonomy" id="72488"/>
    <lineage>
        <taxon>Eukaryota</taxon>
        <taxon>Metazoa</taxon>
        <taxon>Ecdysozoa</taxon>
        <taxon>Arthropoda</taxon>
        <taxon>Hexapoda</taxon>
        <taxon>Insecta</taxon>
        <taxon>Pterygota</taxon>
        <taxon>Neoptera</taxon>
        <taxon>Paraneoptera</taxon>
        <taxon>Hemiptera</taxon>
        <taxon>Heteroptera</taxon>
        <taxon>Panheteroptera</taxon>
        <taxon>Cimicomorpha</taxon>
        <taxon>Reduviidae</taxon>
        <taxon>Triatominae</taxon>
        <taxon>Rhodnius</taxon>
    </lineage>
</organism>
<dbReference type="AlphaFoldDB" id="A0A0P4VUT0"/>
<dbReference type="EMBL" id="GDKW01000276">
    <property type="protein sequence ID" value="JAI56319.1"/>
    <property type="molecule type" value="mRNA"/>
</dbReference>
<feature type="compositionally biased region" description="Low complexity" evidence="1">
    <location>
        <begin position="197"/>
        <end position="206"/>
    </location>
</feature>